<dbReference type="Proteomes" id="UP000619743">
    <property type="component" value="Unassembled WGS sequence"/>
</dbReference>
<protein>
    <submittedName>
        <fullName evidence="3">Twitching motility protein PilT</fullName>
    </submittedName>
</protein>
<dbReference type="GO" id="GO:0005524">
    <property type="term" value="F:ATP binding"/>
    <property type="evidence" value="ECO:0007669"/>
    <property type="project" value="InterPro"/>
</dbReference>
<dbReference type="InterPro" id="IPR001482">
    <property type="entry name" value="T2SS/T4SS_dom"/>
</dbReference>
<dbReference type="InterPro" id="IPR006321">
    <property type="entry name" value="PilT/PilU"/>
</dbReference>
<keyword evidence="4" id="KW-1185">Reference proteome</keyword>
<dbReference type="PANTHER" id="PTHR30486">
    <property type="entry name" value="TWITCHING MOTILITY PROTEIN PILT"/>
    <property type="match status" value="1"/>
</dbReference>
<proteinExistence type="inferred from homology"/>
<evidence type="ECO:0000259" key="2">
    <source>
        <dbReference type="Pfam" id="PF00437"/>
    </source>
</evidence>
<gene>
    <name evidence="3" type="primary">pilU</name>
    <name evidence="3" type="ORF">GCM10011369_12300</name>
</gene>
<sequence>MELLTPYLAQMVAKKGSDLFITVGVPVSIKVHGRLEQLDDHKLDAAAAQRIVEDTMNASQLAEFNDNSECNFAIAVHDVGRFRVNAFCQREQVGMVIRRIETTIPDADDLLLPPILKDIILSKRGLFLFVGGTGTGKSTSMAALLGYRNIKTSGHILTIEDPIEFVHEHRGCIVTQREVGIDTPSFDSALKNSLRQAPDVIMLGEIRTSETMEYALSFSETGHLCIATLHANNANQALDRMLHLVPKEMQDQLLFDLALNLRAIVAQQLVPTKDGKGRRAAIEILINTPHVSDLIRRGEVHRLKESMAKSREQGMQTFDQALFDLYKKGDITYDDALHAADSPNDLRLMIKLDDGDSSSKGGLDGVSIDMDD</sequence>
<dbReference type="NCBIfam" id="TIGR01420">
    <property type="entry name" value="pilT_fam"/>
    <property type="match status" value="1"/>
</dbReference>
<dbReference type="Pfam" id="PF00437">
    <property type="entry name" value="T2SSE"/>
    <property type="match status" value="1"/>
</dbReference>
<comment type="caution">
    <text evidence="3">The sequence shown here is derived from an EMBL/GenBank/DDBJ whole genome shotgun (WGS) entry which is preliminary data.</text>
</comment>
<feature type="domain" description="Bacterial type II secretion system protein E" evidence="2">
    <location>
        <begin position="2"/>
        <end position="279"/>
    </location>
</feature>
<reference evidence="4" key="1">
    <citation type="journal article" date="2019" name="Int. J. Syst. Evol. Microbiol.">
        <title>The Global Catalogue of Microorganisms (GCM) 10K type strain sequencing project: providing services to taxonomists for standard genome sequencing and annotation.</title>
        <authorList>
            <consortium name="The Broad Institute Genomics Platform"/>
            <consortium name="The Broad Institute Genome Sequencing Center for Infectious Disease"/>
            <person name="Wu L."/>
            <person name="Ma J."/>
        </authorList>
    </citation>
    <scope>NUCLEOTIDE SEQUENCE [LARGE SCALE GENOMIC DNA]</scope>
    <source>
        <strain evidence="4">CGMCC 1.10130</strain>
    </source>
</reference>
<dbReference type="GO" id="GO:0016887">
    <property type="term" value="F:ATP hydrolysis activity"/>
    <property type="evidence" value="ECO:0007669"/>
    <property type="project" value="InterPro"/>
</dbReference>
<evidence type="ECO:0000313" key="4">
    <source>
        <dbReference type="Proteomes" id="UP000619743"/>
    </source>
</evidence>
<dbReference type="SUPFAM" id="SSF52540">
    <property type="entry name" value="P-loop containing nucleoside triphosphate hydrolases"/>
    <property type="match status" value="1"/>
</dbReference>
<dbReference type="RefSeq" id="WP_087505062.1">
    <property type="nucleotide sequence ID" value="NZ_BMDX01000004.1"/>
</dbReference>
<dbReference type="InterPro" id="IPR050921">
    <property type="entry name" value="T4SS_GSP_E_ATPase"/>
</dbReference>
<dbReference type="OrthoDB" id="9776961at2"/>
<organism evidence="3 4">
    <name type="scientific">Neiella marina</name>
    <dbReference type="NCBI Taxonomy" id="508461"/>
    <lineage>
        <taxon>Bacteria</taxon>
        <taxon>Pseudomonadati</taxon>
        <taxon>Pseudomonadota</taxon>
        <taxon>Gammaproteobacteria</taxon>
        <taxon>Alteromonadales</taxon>
        <taxon>Echinimonadaceae</taxon>
        <taxon>Neiella</taxon>
    </lineage>
</organism>
<dbReference type="CDD" id="cd01131">
    <property type="entry name" value="PilT"/>
    <property type="match status" value="1"/>
</dbReference>
<dbReference type="Gene3D" id="3.40.50.300">
    <property type="entry name" value="P-loop containing nucleotide triphosphate hydrolases"/>
    <property type="match status" value="1"/>
</dbReference>
<evidence type="ECO:0000256" key="1">
    <source>
        <dbReference type="ARBA" id="ARBA00006611"/>
    </source>
</evidence>
<comment type="similarity">
    <text evidence="1">Belongs to the GSP E family.</text>
</comment>
<name>A0A8J2U3X7_9GAMM</name>
<dbReference type="PANTHER" id="PTHR30486:SF12">
    <property type="entry name" value="TYPE IV PILUS ATPASE PILU"/>
    <property type="match status" value="1"/>
</dbReference>
<accession>A0A8J2U3X7</accession>
<evidence type="ECO:0000313" key="3">
    <source>
        <dbReference type="EMBL" id="GGA72085.1"/>
    </source>
</evidence>
<dbReference type="EMBL" id="BMDX01000004">
    <property type="protein sequence ID" value="GGA72085.1"/>
    <property type="molecule type" value="Genomic_DNA"/>
</dbReference>
<dbReference type="AlphaFoldDB" id="A0A8J2U3X7"/>
<dbReference type="InterPro" id="IPR027417">
    <property type="entry name" value="P-loop_NTPase"/>
</dbReference>
<dbReference type="Gene3D" id="3.30.450.90">
    <property type="match status" value="1"/>
</dbReference>